<keyword evidence="8 16" id="KW-0812">Transmembrane</keyword>
<evidence type="ECO:0000256" key="2">
    <source>
        <dbReference type="ARBA" id="ARBA00004245"/>
    </source>
</evidence>
<comment type="subcellular location">
    <subcellularLocation>
        <location evidence="3">Cell membrane</location>
        <location evidence="3">Sarcolemma</location>
        <topology evidence="3">Single-pass type II membrane protein</topology>
    </subcellularLocation>
    <subcellularLocation>
        <location evidence="2">Cytoplasm</location>
        <location evidence="2">Cytoskeleton</location>
    </subcellularLocation>
</comment>
<evidence type="ECO:0000256" key="1">
    <source>
        <dbReference type="ARBA" id="ARBA00002860"/>
    </source>
</evidence>
<comment type="function">
    <text evidence="1">Component of the sarcoglycan complex, a subcomplex of the dystrophin-glycoprotein complex which forms a link between the F-actin cytoskeleton and the extracellular matrix.</text>
</comment>
<dbReference type="AlphaFoldDB" id="A0A9N9QKN9"/>
<dbReference type="GO" id="GO:0016012">
    <property type="term" value="C:sarcoglycan complex"/>
    <property type="evidence" value="ECO:0007669"/>
    <property type="project" value="InterPro"/>
</dbReference>
<evidence type="ECO:0000313" key="18">
    <source>
        <dbReference type="Proteomes" id="UP001152799"/>
    </source>
</evidence>
<name>A0A9N9QKN9_9CUCU</name>
<keyword evidence="14" id="KW-0206">Cytoskeleton</keyword>
<dbReference type="GO" id="GO:0005856">
    <property type="term" value="C:cytoskeleton"/>
    <property type="evidence" value="ECO:0007669"/>
    <property type="project" value="UniProtKB-SubCell"/>
</dbReference>
<evidence type="ECO:0000256" key="15">
    <source>
        <dbReference type="ARBA" id="ARBA00026041"/>
    </source>
</evidence>
<evidence type="ECO:0000256" key="8">
    <source>
        <dbReference type="ARBA" id="ARBA00022692"/>
    </source>
</evidence>
<keyword evidence="12" id="KW-1015">Disulfide bond</keyword>
<keyword evidence="11 16" id="KW-0472">Membrane</keyword>
<evidence type="ECO:0000256" key="4">
    <source>
        <dbReference type="ARBA" id="ARBA00007574"/>
    </source>
</evidence>
<dbReference type="Proteomes" id="UP001152799">
    <property type="component" value="Chromosome 5"/>
</dbReference>
<evidence type="ECO:0000256" key="5">
    <source>
        <dbReference type="ARBA" id="ARBA00015329"/>
    </source>
</evidence>
<feature type="transmembrane region" description="Helical" evidence="16">
    <location>
        <begin position="60"/>
        <end position="87"/>
    </location>
</feature>
<gene>
    <name evidence="17" type="ORF">CEUTPL_LOCUS9828</name>
</gene>
<dbReference type="EMBL" id="OU892281">
    <property type="protein sequence ID" value="CAG9769316.1"/>
    <property type="molecule type" value="Genomic_DNA"/>
</dbReference>
<accession>A0A9N9QKN9</accession>
<keyword evidence="18" id="KW-1185">Reference proteome</keyword>
<keyword evidence="10 16" id="KW-1133">Transmembrane helix</keyword>
<evidence type="ECO:0000256" key="13">
    <source>
        <dbReference type="ARBA" id="ARBA00023180"/>
    </source>
</evidence>
<evidence type="ECO:0000313" key="17">
    <source>
        <dbReference type="EMBL" id="CAG9769316.1"/>
    </source>
</evidence>
<comment type="subunit">
    <text evidence="15">Cross-link to form 2 major subcomplexes: one consisting of SGCB, SGCD and SGCG and the other consisting of SGCB and SGCD. The association between SGCB and SGCG is particularly strong while SGCA is loosely associated with the other sarcoglycans.</text>
</comment>
<sequence length="322" mass="36469">MNEMVSSPQHSEMFSEENDVSSTKEMSLLDQNNFQKNRFKTAYVSVENPQKPIVRGRKTFAFWTLVTLLFLLAIGNLVLTMTILGVLKLGNGMQSIELLPEDKSLKFFGDVDLGRIYKQNGVLEGFEGENLEIIAEKSSLLINLYSRFNRVFNKVKMDKNRTTFNGINSFEVKNKQKESLFNLANPIYKNLKNVNTFKAKSIATNKIRSKLDENLKIEGDIVHLKGNEGAKIEAREIVWSADQDIYLRSINGSIILSAEEGTYIDIKRLPLAKLSKNSYVTAQFKICVCMPQGKLFRVPVANANDPVYCHQADMSAEYNPCL</sequence>
<evidence type="ECO:0000256" key="3">
    <source>
        <dbReference type="ARBA" id="ARBA00004274"/>
    </source>
</evidence>
<dbReference type="OrthoDB" id="5843723at2759"/>
<protein>
    <recommendedName>
        <fullName evidence="5">Beta-sarcoglycan</fullName>
    </recommendedName>
</protein>
<dbReference type="InterPro" id="IPR027659">
    <property type="entry name" value="Sgcb"/>
</dbReference>
<evidence type="ECO:0000256" key="9">
    <source>
        <dbReference type="ARBA" id="ARBA00022968"/>
    </source>
</evidence>
<evidence type="ECO:0000256" key="6">
    <source>
        <dbReference type="ARBA" id="ARBA00022475"/>
    </source>
</evidence>
<dbReference type="GO" id="GO:0042383">
    <property type="term" value="C:sarcolemma"/>
    <property type="evidence" value="ECO:0007669"/>
    <property type="project" value="UniProtKB-SubCell"/>
</dbReference>
<proteinExistence type="inferred from homology"/>
<dbReference type="GO" id="GO:0007517">
    <property type="term" value="P:muscle organ development"/>
    <property type="evidence" value="ECO:0007669"/>
    <property type="project" value="InterPro"/>
</dbReference>
<evidence type="ECO:0000256" key="11">
    <source>
        <dbReference type="ARBA" id="ARBA00023136"/>
    </source>
</evidence>
<evidence type="ECO:0000256" key="16">
    <source>
        <dbReference type="SAM" id="Phobius"/>
    </source>
</evidence>
<organism evidence="17 18">
    <name type="scientific">Ceutorhynchus assimilis</name>
    <name type="common">cabbage seed weevil</name>
    <dbReference type="NCBI Taxonomy" id="467358"/>
    <lineage>
        <taxon>Eukaryota</taxon>
        <taxon>Metazoa</taxon>
        <taxon>Ecdysozoa</taxon>
        <taxon>Arthropoda</taxon>
        <taxon>Hexapoda</taxon>
        <taxon>Insecta</taxon>
        <taxon>Pterygota</taxon>
        <taxon>Neoptera</taxon>
        <taxon>Endopterygota</taxon>
        <taxon>Coleoptera</taxon>
        <taxon>Polyphaga</taxon>
        <taxon>Cucujiformia</taxon>
        <taxon>Curculionidae</taxon>
        <taxon>Ceutorhynchinae</taxon>
        <taxon>Ceutorhynchus</taxon>
    </lineage>
</organism>
<dbReference type="PANTHER" id="PTHR21142:SF2">
    <property type="entry name" value="BETA-SARCOGLYCAN"/>
    <property type="match status" value="1"/>
</dbReference>
<evidence type="ECO:0000256" key="14">
    <source>
        <dbReference type="ARBA" id="ARBA00023212"/>
    </source>
</evidence>
<dbReference type="Pfam" id="PF04790">
    <property type="entry name" value="Sarcoglycan_1"/>
    <property type="match status" value="1"/>
</dbReference>
<evidence type="ECO:0000256" key="7">
    <source>
        <dbReference type="ARBA" id="ARBA00022490"/>
    </source>
</evidence>
<reference evidence="17" key="1">
    <citation type="submission" date="2022-01" db="EMBL/GenBank/DDBJ databases">
        <authorList>
            <person name="King R."/>
        </authorList>
    </citation>
    <scope>NUCLEOTIDE SEQUENCE</scope>
</reference>
<evidence type="ECO:0000256" key="12">
    <source>
        <dbReference type="ARBA" id="ARBA00023157"/>
    </source>
</evidence>
<comment type="similarity">
    <text evidence="4">Belongs to the sarcoglycan beta/delta/gamma/zeta family.</text>
</comment>
<keyword evidence="6" id="KW-1003">Cell membrane</keyword>
<keyword evidence="9" id="KW-0735">Signal-anchor</keyword>
<dbReference type="InterPro" id="IPR006875">
    <property type="entry name" value="Sarcoglycan"/>
</dbReference>
<keyword evidence="13" id="KW-0325">Glycoprotein</keyword>
<evidence type="ECO:0000256" key="10">
    <source>
        <dbReference type="ARBA" id="ARBA00022989"/>
    </source>
</evidence>
<dbReference type="PANTHER" id="PTHR21142">
    <property type="entry name" value="SARCOGLYCANS"/>
    <property type="match status" value="1"/>
</dbReference>
<keyword evidence="7" id="KW-0963">Cytoplasm</keyword>